<reference evidence="1 2" key="1">
    <citation type="journal article" date="2018" name="IMA Fungus">
        <title>IMA Genome-F 9: Draft genome sequence of Annulohypoxylon stygium, Aspergillus mulundensis, Berkeleyomyces basicola (syn. Thielaviopsis basicola), Ceratocystis smalleyi, two Cercospora beticola strains, Coleophoma cylindrospora, Fusarium fracticaudum, Phialophora cf. hyalina, and Morchella septimelata.</title>
        <authorList>
            <person name="Wingfield B.D."/>
            <person name="Bills G.F."/>
            <person name="Dong Y."/>
            <person name="Huang W."/>
            <person name="Nel W.J."/>
            <person name="Swalarsk-Parry B.S."/>
            <person name="Vaghefi N."/>
            <person name="Wilken P.M."/>
            <person name="An Z."/>
            <person name="de Beer Z.W."/>
            <person name="De Vos L."/>
            <person name="Chen L."/>
            <person name="Duong T.A."/>
            <person name="Gao Y."/>
            <person name="Hammerbacher A."/>
            <person name="Kikkert J.R."/>
            <person name="Li Y."/>
            <person name="Li H."/>
            <person name="Li K."/>
            <person name="Li Q."/>
            <person name="Liu X."/>
            <person name="Ma X."/>
            <person name="Naidoo K."/>
            <person name="Pethybridge S.J."/>
            <person name="Sun J."/>
            <person name="Steenkamp E.T."/>
            <person name="van der Nest M.A."/>
            <person name="van Wyk S."/>
            <person name="Wingfield M.J."/>
            <person name="Xiong C."/>
            <person name="Yue Q."/>
            <person name="Zhang X."/>
        </authorList>
    </citation>
    <scope>NUCLEOTIDE SEQUENCE [LARGE SCALE GENOMIC DNA]</scope>
    <source>
        <strain evidence="1 2">BP 5553</strain>
    </source>
</reference>
<comment type="caution">
    <text evidence="1">The sequence shown here is derived from an EMBL/GenBank/DDBJ whole genome shotgun (WGS) entry which is preliminary data.</text>
</comment>
<dbReference type="OrthoDB" id="3560511at2759"/>
<name>A0A370TPG6_9HELO</name>
<proteinExistence type="predicted"/>
<dbReference type="Proteomes" id="UP000254866">
    <property type="component" value="Unassembled WGS sequence"/>
</dbReference>
<accession>A0A370TPG6</accession>
<dbReference type="GeneID" id="43597696"/>
<organism evidence="1 2">
    <name type="scientific">Venustampulla echinocandica</name>
    <dbReference type="NCBI Taxonomy" id="2656787"/>
    <lineage>
        <taxon>Eukaryota</taxon>
        <taxon>Fungi</taxon>
        <taxon>Dikarya</taxon>
        <taxon>Ascomycota</taxon>
        <taxon>Pezizomycotina</taxon>
        <taxon>Leotiomycetes</taxon>
        <taxon>Helotiales</taxon>
        <taxon>Pleuroascaceae</taxon>
        <taxon>Venustampulla</taxon>
    </lineage>
</organism>
<evidence type="ECO:0000313" key="1">
    <source>
        <dbReference type="EMBL" id="RDL37414.1"/>
    </source>
</evidence>
<dbReference type="AlphaFoldDB" id="A0A370TPG6"/>
<evidence type="ECO:0000313" key="2">
    <source>
        <dbReference type="Proteomes" id="UP000254866"/>
    </source>
</evidence>
<gene>
    <name evidence="1" type="ORF">BP5553_04847</name>
</gene>
<protein>
    <submittedName>
        <fullName evidence="1">Uncharacterized protein</fullName>
    </submittedName>
</protein>
<sequence>MQNQANICVVCRHALAWSNRPRTRTGLRWASTKPPHIYNLPRVVVDLDAFDSKIVRKLEDIPEKEQAISWRPSRIPVRLQECQNPKTQTAQASSRTNAAKMRGLRWHRWAGNGSLTRQDVGNPEQSNGNCREMEINMPSPRSNFKPMTATAPDLLMYALLGEPTASHNPKNTFLRQLLRSNGLLAAESTEENLEQLTLQFPTDPLANAIQAGFTPESEALLKQEIFTGLWSFSEICRFISMLSSTSQGCQFIAKFGDDIVKLLRRCRFISHSAGAIDGQQITTSMILKLLNSLVLNIDSKGLKPGAGLCHAGLYYASRSGNLSAVRMYLEMSRKNGYSIDWKVVRAFKALLVTVAKELELSNPWPPWKDNDSRRLEIMNFITEWRGKTRPRPSKKGAIWSPSFGMPITTTSSVQRSYLYATYVFGLGEMGSKTALRAEWEAVKAMLPDSDYLQHAQVFAIAFILARDPDQALKLLKDVPEGGMMDTPDPLQQAMLQNLFSYHYSFHDLKESSGVTQLVTRGVWELWHSRRRPEHALKVLEGLLVIDFPKFLPNTARKIHWASVDGKEGLRVLSERPKSQLYFKSAGEGFPLKMEDENECINT</sequence>
<keyword evidence="2" id="KW-1185">Reference proteome</keyword>
<dbReference type="RefSeq" id="XP_031870070.1">
    <property type="nucleotide sequence ID" value="XM_032013470.1"/>
</dbReference>
<dbReference type="EMBL" id="NPIC01000003">
    <property type="protein sequence ID" value="RDL37414.1"/>
    <property type="molecule type" value="Genomic_DNA"/>
</dbReference>